<comment type="caution">
    <text evidence="2">The sequence shown here is derived from an EMBL/GenBank/DDBJ whole genome shotgun (WGS) entry which is preliminary data.</text>
</comment>
<dbReference type="Proteomes" id="UP001194468">
    <property type="component" value="Unassembled WGS sequence"/>
</dbReference>
<name>A0AAD4BC29_BOLED</name>
<reference evidence="2" key="1">
    <citation type="submission" date="2019-10" db="EMBL/GenBank/DDBJ databases">
        <authorList>
            <consortium name="DOE Joint Genome Institute"/>
            <person name="Kuo A."/>
            <person name="Miyauchi S."/>
            <person name="Kiss E."/>
            <person name="Drula E."/>
            <person name="Kohler A."/>
            <person name="Sanchez-Garcia M."/>
            <person name="Andreopoulos B."/>
            <person name="Barry K.W."/>
            <person name="Bonito G."/>
            <person name="Buee M."/>
            <person name="Carver A."/>
            <person name="Chen C."/>
            <person name="Cichocki N."/>
            <person name="Clum A."/>
            <person name="Culley D."/>
            <person name="Crous P.W."/>
            <person name="Fauchery L."/>
            <person name="Girlanda M."/>
            <person name="Hayes R."/>
            <person name="Keri Z."/>
            <person name="LaButti K."/>
            <person name="Lipzen A."/>
            <person name="Lombard V."/>
            <person name="Magnuson J."/>
            <person name="Maillard F."/>
            <person name="Morin E."/>
            <person name="Murat C."/>
            <person name="Nolan M."/>
            <person name="Ohm R."/>
            <person name="Pangilinan J."/>
            <person name="Pereira M."/>
            <person name="Perotto S."/>
            <person name="Peter M."/>
            <person name="Riley R."/>
            <person name="Sitrit Y."/>
            <person name="Stielow B."/>
            <person name="Szollosi G."/>
            <person name="Zifcakova L."/>
            <person name="Stursova M."/>
            <person name="Spatafora J.W."/>
            <person name="Tedersoo L."/>
            <person name="Vaario L.-M."/>
            <person name="Yamada A."/>
            <person name="Yan M."/>
            <person name="Wang P."/>
            <person name="Xu J."/>
            <person name="Bruns T."/>
            <person name="Baldrian P."/>
            <person name="Vilgalys R."/>
            <person name="Henrissat B."/>
            <person name="Grigoriev I.V."/>
            <person name="Hibbett D."/>
            <person name="Nagy L.G."/>
            <person name="Martin F.M."/>
        </authorList>
    </citation>
    <scope>NUCLEOTIDE SEQUENCE</scope>
    <source>
        <strain evidence="2">BED1</strain>
    </source>
</reference>
<keyword evidence="3" id="KW-1185">Reference proteome</keyword>
<evidence type="ECO:0000313" key="3">
    <source>
        <dbReference type="Proteomes" id="UP001194468"/>
    </source>
</evidence>
<reference evidence="2" key="2">
    <citation type="journal article" date="2020" name="Nat. Commun.">
        <title>Large-scale genome sequencing of mycorrhizal fungi provides insights into the early evolution of symbiotic traits.</title>
        <authorList>
            <person name="Miyauchi S."/>
            <person name="Kiss E."/>
            <person name="Kuo A."/>
            <person name="Drula E."/>
            <person name="Kohler A."/>
            <person name="Sanchez-Garcia M."/>
            <person name="Morin E."/>
            <person name="Andreopoulos B."/>
            <person name="Barry K.W."/>
            <person name="Bonito G."/>
            <person name="Buee M."/>
            <person name="Carver A."/>
            <person name="Chen C."/>
            <person name="Cichocki N."/>
            <person name="Clum A."/>
            <person name="Culley D."/>
            <person name="Crous P.W."/>
            <person name="Fauchery L."/>
            <person name="Girlanda M."/>
            <person name="Hayes R.D."/>
            <person name="Keri Z."/>
            <person name="LaButti K."/>
            <person name="Lipzen A."/>
            <person name="Lombard V."/>
            <person name="Magnuson J."/>
            <person name="Maillard F."/>
            <person name="Murat C."/>
            <person name="Nolan M."/>
            <person name="Ohm R.A."/>
            <person name="Pangilinan J."/>
            <person name="Pereira M.F."/>
            <person name="Perotto S."/>
            <person name="Peter M."/>
            <person name="Pfister S."/>
            <person name="Riley R."/>
            <person name="Sitrit Y."/>
            <person name="Stielow J.B."/>
            <person name="Szollosi G."/>
            <person name="Zifcakova L."/>
            <person name="Stursova M."/>
            <person name="Spatafora J.W."/>
            <person name="Tedersoo L."/>
            <person name="Vaario L.M."/>
            <person name="Yamada A."/>
            <person name="Yan M."/>
            <person name="Wang P."/>
            <person name="Xu J."/>
            <person name="Bruns T."/>
            <person name="Baldrian P."/>
            <person name="Vilgalys R."/>
            <person name="Dunand C."/>
            <person name="Henrissat B."/>
            <person name="Grigoriev I.V."/>
            <person name="Hibbett D."/>
            <person name="Nagy L.G."/>
            <person name="Martin F.M."/>
        </authorList>
    </citation>
    <scope>NUCLEOTIDE SEQUENCE</scope>
    <source>
        <strain evidence="2">BED1</strain>
    </source>
</reference>
<organism evidence="2 3">
    <name type="scientific">Boletus edulis BED1</name>
    <dbReference type="NCBI Taxonomy" id="1328754"/>
    <lineage>
        <taxon>Eukaryota</taxon>
        <taxon>Fungi</taxon>
        <taxon>Dikarya</taxon>
        <taxon>Basidiomycota</taxon>
        <taxon>Agaricomycotina</taxon>
        <taxon>Agaricomycetes</taxon>
        <taxon>Agaricomycetidae</taxon>
        <taxon>Boletales</taxon>
        <taxon>Boletineae</taxon>
        <taxon>Boletaceae</taxon>
        <taxon>Boletoideae</taxon>
        <taxon>Boletus</taxon>
    </lineage>
</organism>
<gene>
    <name evidence="2" type="ORF">L210DRAFT_3655304</name>
</gene>
<sequence length="426" mass="47457">MGTPMGWILQTHGKTHTHVVGVGVLVGAGAGWTLDTHGFTHDNPYIQEAFDFCLTVKPPARWSMITPKKEEAERSELPGVQILPTFEVEQVLAAASSKDQIPFPPSPASLGYDILDARYNSLKYKRRYLSIIYYQIARLGYFSPNEVQKSIDWLAANPNDTTTSYILAATLAAFDPAEPHPFTGNVRKNLATDKGTIVQAPPPPRSPQPRSRNRVEAFVRQELVPASKLDASLASRIFNEIESIGTTVTQAQIARQNAQSNTIPPSGPGSQPSLGYDILDARYDSLKYERRYLSIVYYQTARLGYFSPNEVQKSIDWLAANPNDTTMSYILGTRCHPRSILLGRTSFLPWKSKLHHHLGLLSREVETEELRAVYHFVKSMTALHSFTTSWESILPIWSSTAQSRRSQPDATVSELSLLLQSGKNLA</sequence>
<feature type="region of interest" description="Disordered" evidence="1">
    <location>
        <begin position="194"/>
        <end position="213"/>
    </location>
</feature>
<dbReference type="AlphaFoldDB" id="A0AAD4BC29"/>
<protein>
    <submittedName>
        <fullName evidence="2">Uncharacterized protein</fullName>
    </submittedName>
</protein>
<dbReference type="EMBL" id="WHUW01000179">
    <property type="protein sequence ID" value="KAF8419240.1"/>
    <property type="molecule type" value="Genomic_DNA"/>
</dbReference>
<evidence type="ECO:0000313" key="2">
    <source>
        <dbReference type="EMBL" id="KAF8419240.1"/>
    </source>
</evidence>
<evidence type="ECO:0000256" key="1">
    <source>
        <dbReference type="SAM" id="MobiDB-lite"/>
    </source>
</evidence>
<feature type="region of interest" description="Disordered" evidence="1">
    <location>
        <begin position="255"/>
        <end position="274"/>
    </location>
</feature>
<proteinExistence type="predicted"/>
<accession>A0AAD4BC29</accession>